<evidence type="ECO:0000256" key="1">
    <source>
        <dbReference type="SAM" id="Phobius"/>
    </source>
</evidence>
<keyword evidence="1" id="KW-1133">Transmembrane helix</keyword>
<organism evidence="2 3">
    <name type="scientific">Bacillus salacetis</name>
    <dbReference type="NCBI Taxonomy" id="2315464"/>
    <lineage>
        <taxon>Bacteria</taxon>
        <taxon>Bacillati</taxon>
        <taxon>Bacillota</taxon>
        <taxon>Bacilli</taxon>
        <taxon>Bacillales</taxon>
        <taxon>Bacillaceae</taxon>
        <taxon>Bacillus</taxon>
    </lineage>
</organism>
<keyword evidence="3" id="KW-1185">Reference proteome</keyword>
<keyword evidence="1" id="KW-0472">Membrane</keyword>
<evidence type="ECO:0000313" key="3">
    <source>
        <dbReference type="Proteomes" id="UP000265801"/>
    </source>
</evidence>
<dbReference type="Proteomes" id="UP000265801">
    <property type="component" value="Unassembled WGS sequence"/>
</dbReference>
<accession>A0A3A1QVT3</accession>
<proteinExistence type="predicted"/>
<comment type="caution">
    <text evidence="2">The sequence shown here is derived from an EMBL/GenBank/DDBJ whole genome shotgun (WGS) entry which is preliminary data.</text>
</comment>
<evidence type="ECO:0000313" key="2">
    <source>
        <dbReference type="EMBL" id="RIW30741.1"/>
    </source>
</evidence>
<name>A0A3A1QVT3_9BACI</name>
<gene>
    <name evidence="2" type="ORF">D3H55_16590</name>
</gene>
<feature type="transmembrane region" description="Helical" evidence="1">
    <location>
        <begin position="33"/>
        <end position="50"/>
    </location>
</feature>
<sequence length="60" mass="6690">MTPKIKFALFLLPIAFIVISVLDQSGYLNENSGIIVVMFSAAIGTAFDVFQQRKEINKIK</sequence>
<dbReference type="RefSeq" id="WP_119548435.1">
    <property type="nucleotide sequence ID" value="NZ_QXIR01000025.1"/>
</dbReference>
<protein>
    <submittedName>
        <fullName evidence="2">Uncharacterized protein</fullName>
    </submittedName>
</protein>
<keyword evidence="1" id="KW-0812">Transmembrane</keyword>
<dbReference type="AlphaFoldDB" id="A0A3A1QVT3"/>
<dbReference type="EMBL" id="QXIR01000025">
    <property type="protein sequence ID" value="RIW30741.1"/>
    <property type="molecule type" value="Genomic_DNA"/>
</dbReference>
<reference evidence="2 3" key="1">
    <citation type="submission" date="2018-09" db="EMBL/GenBank/DDBJ databases">
        <title>Bacillus saliacetes sp. nov., isolated from Thai shrimp paste (Ka-pi).</title>
        <authorList>
            <person name="Daroonpunt R."/>
            <person name="Tanasupawat S."/>
            <person name="Yiamsombut S."/>
        </authorList>
    </citation>
    <scope>NUCLEOTIDE SEQUENCE [LARGE SCALE GENOMIC DNA]</scope>
    <source>
        <strain evidence="2 3">SKP7-4</strain>
    </source>
</reference>